<dbReference type="Pfam" id="PF03031">
    <property type="entry name" value="NIF"/>
    <property type="match status" value="1"/>
</dbReference>
<dbReference type="EMBL" id="JAPVEA010000005">
    <property type="protein sequence ID" value="KAJ5453837.1"/>
    <property type="molecule type" value="Genomic_DNA"/>
</dbReference>
<feature type="compositionally biased region" description="Polar residues" evidence="1">
    <location>
        <begin position="456"/>
        <end position="467"/>
    </location>
</feature>
<feature type="compositionally biased region" description="Polar residues" evidence="1">
    <location>
        <begin position="696"/>
        <end position="706"/>
    </location>
</feature>
<accession>A0AAD6G3R6</accession>
<feature type="compositionally biased region" description="Polar residues" evidence="1">
    <location>
        <begin position="48"/>
        <end position="67"/>
    </location>
</feature>
<feature type="compositionally biased region" description="Low complexity" evidence="1">
    <location>
        <begin position="504"/>
        <end position="514"/>
    </location>
</feature>
<feature type="region of interest" description="Disordered" evidence="1">
    <location>
        <begin position="455"/>
        <end position="589"/>
    </location>
</feature>
<feature type="compositionally biased region" description="Polar residues" evidence="1">
    <location>
        <begin position="515"/>
        <end position="536"/>
    </location>
</feature>
<dbReference type="GeneID" id="81598418"/>
<dbReference type="AlphaFoldDB" id="A0AAD6G3R6"/>
<sequence length="721" mass="79742">MGDMENGQGTRPSWPVRVPAFSGSMGDQSLSHNTSQTAAYQGVGDNAVQGNSGLPHGSGSTTSNPESYTPRPMFNNPRNGNVNDGVQLPSRDMQASPSNAFGAFNVPSWSPVNMKSQPMPTQQLQTPFPFFNPMFFNQNLPGGMPPFPMMPPFNPMLPMQTQNMSTMAGSAGHLPNLGPSKRTQSPTPPMKKPSPTKEYMLQASQPPQRSPSKRPLLIILDLNGTLIFRKHRKLPPVFSRRHGLDEFLDILTSRYAVMIWTSSKPPTLNAVCGKLFPDEKRKRMVALWGRDKFGLTHAQYNAKLQVYKELRKVWACPEIQAAYPGNKAVKQPAPPKRTGGKHSKKNQIRQQAGSFLPGQRWDQTNTILIDDSKLKALSEPFNIFEIPEFTNDPDIDESNLFTQVLAKLDAMSRYDDVSKVLRQWNERVAQGKGSILDLDIGPEEDIDDEEEGGISLLSTTAPGSSANPIDIDIEKKPHLGAQLDPKEATRLRRKARKKEKKAAKAAMVTATKLAQQTQGNTQPSTQAASSTNATPSKVTKTAKLKNRKKGKKKGPQAQELDAERELEPNAQENIIDNTDGKRYNFRRQVQSEPEVIIEPMVEEGDHSYEPEYTPVENNEGLSVPGHETSQITVEPSEASQALDRSWAEYKRSQSLESGQSSIPRPHSQEQDETRFQVDPSHRSISPVTDDGRRSVSPATSSASGNTLLDKLEEGLGIKLKR</sequence>
<dbReference type="RefSeq" id="XP_056766793.1">
    <property type="nucleotide sequence ID" value="XM_056908175.1"/>
</dbReference>
<feature type="region of interest" description="Disordered" evidence="1">
    <location>
        <begin position="326"/>
        <end position="356"/>
    </location>
</feature>
<dbReference type="PROSITE" id="PS50969">
    <property type="entry name" value="FCP1"/>
    <property type="match status" value="1"/>
</dbReference>
<dbReference type="InterPro" id="IPR023214">
    <property type="entry name" value="HAD_sf"/>
</dbReference>
<dbReference type="PANTHER" id="PTHR12210">
    <property type="entry name" value="DULLARD PROTEIN PHOSPHATASE"/>
    <property type="match status" value="1"/>
</dbReference>
<comment type="caution">
    <text evidence="3">The sequence shown here is derived from an EMBL/GenBank/DDBJ whole genome shotgun (WGS) entry which is preliminary data.</text>
</comment>
<evidence type="ECO:0000313" key="4">
    <source>
        <dbReference type="Proteomes" id="UP001213681"/>
    </source>
</evidence>
<feature type="region of interest" description="Disordered" evidence="1">
    <location>
        <begin position="603"/>
        <end position="721"/>
    </location>
</feature>
<feature type="compositionally biased region" description="Polar residues" evidence="1">
    <location>
        <begin position="25"/>
        <end position="39"/>
    </location>
</feature>
<dbReference type="Gene3D" id="3.40.50.1000">
    <property type="entry name" value="HAD superfamily/HAD-like"/>
    <property type="match status" value="1"/>
</dbReference>
<dbReference type="InterPro" id="IPR036412">
    <property type="entry name" value="HAD-like_sf"/>
</dbReference>
<feature type="region of interest" description="Disordered" evidence="1">
    <location>
        <begin position="168"/>
        <end position="212"/>
    </location>
</feature>
<feature type="compositionally biased region" description="Polar residues" evidence="1">
    <location>
        <begin position="627"/>
        <end position="639"/>
    </location>
</feature>
<feature type="compositionally biased region" description="Basic residues" evidence="1">
    <location>
        <begin position="338"/>
        <end position="347"/>
    </location>
</feature>
<feature type="domain" description="FCP1 homology" evidence="2">
    <location>
        <begin position="211"/>
        <end position="411"/>
    </location>
</feature>
<feature type="region of interest" description="Disordered" evidence="1">
    <location>
        <begin position="1"/>
        <end position="84"/>
    </location>
</feature>
<proteinExistence type="predicted"/>
<feature type="compositionally biased region" description="Basic residues" evidence="1">
    <location>
        <begin position="540"/>
        <end position="554"/>
    </location>
</feature>
<evidence type="ECO:0000259" key="2">
    <source>
        <dbReference type="PROSITE" id="PS50969"/>
    </source>
</evidence>
<name>A0AAD6G3R6_9EURO</name>
<dbReference type="InterPro" id="IPR004274">
    <property type="entry name" value="FCP1_dom"/>
</dbReference>
<protein>
    <recommendedName>
        <fullName evidence="2">FCP1 homology domain-containing protein</fullName>
    </recommendedName>
</protein>
<dbReference type="InterPro" id="IPR050365">
    <property type="entry name" value="TIM50"/>
</dbReference>
<evidence type="ECO:0000313" key="3">
    <source>
        <dbReference type="EMBL" id="KAJ5453837.1"/>
    </source>
</evidence>
<feature type="compositionally biased region" description="Basic and acidic residues" evidence="1">
    <location>
        <begin position="666"/>
        <end position="681"/>
    </location>
</feature>
<dbReference type="Proteomes" id="UP001213681">
    <property type="component" value="Unassembled WGS sequence"/>
</dbReference>
<gene>
    <name evidence="3" type="ORF">N7458_004793</name>
</gene>
<evidence type="ECO:0000256" key="1">
    <source>
        <dbReference type="SAM" id="MobiDB-lite"/>
    </source>
</evidence>
<reference evidence="3" key="2">
    <citation type="journal article" date="2023" name="IMA Fungus">
        <title>Comparative genomic study of the Penicillium genus elucidates a diverse pangenome and 15 lateral gene transfer events.</title>
        <authorList>
            <person name="Petersen C."/>
            <person name="Sorensen T."/>
            <person name="Nielsen M.R."/>
            <person name="Sondergaard T.E."/>
            <person name="Sorensen J.L."/>
            <person name="Fitzpatrick D.A."/>
            <person name="Frisvad J.C."/>
            <person name="Nielsen K.L."/>
        </authorList>
    </citation>
    <scope>NUCLEOTIDE SEQUENCE</scope>
    <source>
        <strain evidence="3">IBT 16125</strain>
    </source>
</reference>
<keyword evidence="4" id="KW-1185">Reference proteome</keyword>
<feature type="compositionally biased region" description="Basic residues" evidence="1">
    <location>
        <begin position="491"/>
        <end position="503"/>
    </location>
</feature>
<organism evidence="3 4">
    <name type="scientific">Penicillium daleae</name>
    <dbReference type="NCBI Taxonomy" id="63821"/>
    <lineage>
        <taxon>Eukaryota</taxon>
        <taxon>Fungi</taxon>
        <taxon>Dikarya</taxon>
        <taxon>Ascomycota</taxon>
        <taxon>Pezizomycotina</taxon>
        <taxon>Eurotiomycetes</taxon>
        <taxon>Eurotiomycetidae</taxon>
        <taxon>Eurotiales</taxon>
        <taxon>Aspergillaceae</taxon>
        <taxon>Penicillium</taxon>
    </lineage>
</organism>
<dbReference type="SUPFAM" id="SSF56784">
    <property type="entry name" value="HAD-like"/>
    <property type="match status" value="1"/>
</dbReference>
<reference evidence="3" key="1">
    <citation type="submission" date="2022-12" db="EMBL/GenBank/DDBJ databases">
        <authorList>
            <person name="Petersen C."/>
        </authorList>
    </citation>
    <scope>NUCLEOTIDE SEQUENCE</scope>
    <source>
        <strain evidence="3">IBT 16125</strain>
    </source>
</reference>
<dbReference type="SMART" id="SM00577">
    <property type="entry name" value="CPDc"/>
    <property type="match status" value="1"/>
</dbReference>